<evidence type="ECO:0000256" key="4">
    <source>
        <dbReference type="ARBA" id="ARBA00022576"/>
    </source>
</evidence>
<keyword evidence="10" id="KW-1185">Reference proteome</keyword>
<accession>A0ABY1QQB0</accession>
<dbReference type="Proteomes" id="UP001158049">
    <property type="component" value="Unassembled WGS sequence"/>
</dbReference>
<evidence type="ECO:0000256" key="6">
    <source>
        <dbReference type="ARBA" id="ARBA00022898"/>
    </source>
</evidence>
<dbReference type="InterPro" id="IPR000796">
    <property type="entry name" value="Asp_trans"/>
</dbReference>
<comment type="cofactor">
    <cofactor evidence="1">
        <name>pyridoxal 5'-phosphate</name>
        <dbReference type="ChEBI" id="CHEBI:597326"/>
    </cofactor>
</comment>
<dbReference type="PANTHER" id="PTHR11879:SF37">
    <property type="entry name" value="AROMATIC-AMINO-ACID AMINOTRANSFERASE"/>
    <property type="match status" value="1"/>
</dbReference>
<comment type="similarity">
    <text evidence="2">Belongs to the class-I pyridoxal-phosphate-dependent aminotransferase family.</text>
</comment>
<comment type="subunit">
    <text evidence="3">Homodimer.</text>
</comment>
<keyword evidence="5" id="KW-0808">Transferase</keyword>
<dbReference type="EMBL" id="FXUL01000026">
    <property type="protein sequence ID" value="SMP77207.1"/>
    <property type="molecule type" value="Genomic_DNA"/>
</dbReference>
<gene>
    <name evidence="9" type="ORF">SAMN06295970_12621</name>
</gene>
<evidence type="ECO:0000256" key="7">
    <source>
        <dbReference type="SAM" id="Coils"/>
    </source>
</evidence>
<dbReference type="InterPro" id="IPR004839">
    <property type="entry name" value="Aminotransferase_I/II_large"/>
</dbReference>
<keyword evidence="7" id="KW-0175">Coiled coil</keyword>
<comment type="caution">
    <text evidence="9">The sequence shown here is derived from an EMBL/GenBank/DDBJ whole genome shotgun (WGS) entry which is preliminary data.</text>
</comment>
<feature type="coiled-coil region" evidence="7">
    <location>
        <begin position="304"/>
        <end position="331"/>
    </location>
</feature>
<evidence type="ECO:0000256" key="5">
    <source>
        <dbReference type="ARBA" id="ARBA00022679"/>
    </source>
</evidence>
<dbReference type="InterPro" id="IPR015422">
    <property type="entry name" value="PyrdxlP-dep_Trfase_small"/>
</dbReference>
<dbReference type="InterPro" id="IPR015424">
    <property type="entry name" value="PyrdxlP-dep_Trfase"/>
</dbReference>
<evidence type="ECO:0000259" key="8">
    <source>
        <dbReference type="Pfam" id="PF00155"/>
    </source>
</evidence>
<dbReference type="PANTHER" id="PTHR11879">
    <property type="entry name" value="ASPARTATE AMINOTRANSFERASE"/>
    <property type="match status" value="1"/>
</dbReference>
<dbReference type="CDD" id="cd00609">
    <property type="entry name" value="AAT_like"/>
    <property type="match status" value="1"/>
</dbReference>
<keyword evidence="6" id="KW-0663">Pyridoxal phosphate</keyword>
<name>A0ABY1QQB0_9BURK</name>
<evidence type="ECO:0000313" key="10">
    <source>
        <dbReference type="Proteomes" id="UP001158049"/>
    </source>
</evidence>
<dbReference type="Gene3D" id="3.90.1150.10">
    <property type="entry name" value="Aspartate Aminotransferase, domain 1"/>
    <property type="match status" value="1"/>
</dbReference>
<evidence type="ECO:0000256" key="1">
    <source>
        <dbReference type="ARBA" id="ARBA00001933"/>
    </source>
</evidence>
<organism evidence="9 10">
    <name type="scientific">Noviherbaspirillum suwonense</name>
    <dbReference type="NCBI Taxonomy" id="1224511"/>
    <lineage>
        <taxon>Bacteria</taxon>
        <taxon>Pseudomonadati</taxon>
        <taxon>Pseudomonadota</taxon>
        <taxon>Betaproteobacteria</taxon>
        <taxon>Burkholderiales</taxon>
        <taxon>Oxalobacteraceae</taxon>
        <taxon>Noviherbaspirillum</taxon>
    </lineage>
</organism>
<dbReference type="Pfam" id="PF00155">
    <property type="entry name" value="Aminotran_1_2"/>
    <property type="match status" value="1"/>
</dbReference>
<sequence length="401" mass="43625">MFANFAASPGDPILSLQQTYAEDPRSDKVNLSIGIYHDEAGRVPQLKSVKRAQARLRSIDAPCVYQPMAGAANYRQAVQTLLFGAGHTKVTAGHVATIQTVGGSGALKVGSDLLRRHFPDAEVWISNPTWDNHAAIFEGSGFPVKRYTYFDSQTQGVDFEAMSACLRTLRRGSIVLFHPCCHNPTGADLTNAQWDRIISIVTSRGLLPFLDIAYQGFGSGVEEDCYAIRAMADADVSFLVSSSFSKTFSLYGERCGALSIVCASADEAARALSQSELAVRRNYSSPPTHGGQLVATVLLDAELKALWIREVDAMRERIAEMRRQLHDAMRVVQPGGNFRYLLKQRGMFAYTGLSADQVRALRTNSGIYLVDSGRLCIAGLNTGNIQRVAVALAAMTLQHAA</sequence>
<dbReference type="InterPro" id="IPR015421">
    <property type="entry name" value="PyrdxlP-dep_Trfase_major"/>
</dbReference>
<evidence type="ECO:0000256" key="3">
    <source>
        <dbReference type="ARBA" id="ARBA00011738"/>
    </source>
</evidence>
<dbReference type="RefSeq" id="WP_283444887.1">
    <property type="nucleotide sequence ID" value="NZ_FXUL01000026.1"/>
</dbReference>
<evidence type="ECO:0000256" key="2">
    <source>
        <dbReference type="ARBA" id="ARBA00007441"/>
    </source>
</evidence>
<reference evidence="9 10" key="1">
    <citation type="submission" date="2017-05" db="EMBL/GenBank/DDBJ databases">
        <authorList>
            <person name="Varghese N."/>
            <person name="Submissions S."/>
        </authorList>
    </citation>
    <scope>NUCLEOTIDE SEQUENCE [LARGE SCALE GENOMIC DNA]</scope>
    <source>
        <strain evidence="9 10">DSM 26001</strain>
    </source>
</reference>
<dbReference type="Gene3D" id="3.40.640.10">
    <property type="entry name" value="Type I PLP-dependent aspartate aminotransferase-like (Major domain)"/>
    <property type="match status" value="1"/>
</dbReference>
<proteinExistence type="inferred from homology"/>
<dbReference type="PRINTS" id="PR00799">
    <property type="entry name" value="TRANSAMINASE"/>
</dbReference>
<feature type="domain" description="Aminotransferase class I/classII large" evidence="8">
    <location>
        <begin position="27"/>
        <end position="392"/>
    </location>
</feature>
<dbReference type="SUPFAM" id="SSF53383">
    <property type="entry name" value="PLP-dependent transferases"/>
    <property type="match status" value="1"/>
</dbReference>
<dbReference type="NCBIfam" id="NF006719">
    <property type="entry name" value="PRK09257.1"/>
    <property type="match status" value="1"/>
</dbReference>
<evidence type="ECO:0000313" key="9">
    <source>
        <dbReference type="EMBL" id="SMP77207.1"/>
    </source>
</evidence>
<protein>
    <submittedName>
        <fullName evidence="9">Aromatic-amino-acid transaminase</fullName>
    </submittedName>
</protein>
<keyword evidence="4" id="KW-0032">Aminotransferase</keyword>